<reference evidence="3 4" key="1">
    <citation type="journal article" date="2022" name="Nat. Genet.">
        <title>Improved pea reference genome and pan-genome highlight genomic features and evolutionary characteristics.</title>
        <authorList>
            <person name="Yang T."/>
            <person name="Liu R."/>
            <person name="Luo Y."/>
            <person name="Hu S."/>
            <person name="Wang D."/>
            <person name="Wang C."/>
            <person name="Pandey M.K."/>
            <person name="Ge S."/>
            <person name="Xu Q."/>
            <person name="Li N."/>
            <person name="Li G."/>
            <person name="Huang Y."/>
            <person name="Saxena R.K."/>
            <person name="Ji Y."/>
            <person name="Li M."/>
            <person name="Yan X."/>
            <person name="He Y."/>
            <person name="Liu Y."/>
            <person name="Wang X."/>
            <person name="Xiang C."/>
            <person name="Varshney R.K."/>
            <person name="Ding H."/>
            <person name="Gao S."/>
            <person name="Zong X."/>
        </authorList>
    </citation>
    <scope>NUCLEOTIDE SEQUENCE [LARGE SCALE GENOMIC DNA]</scope>
    <source>
        <strain evidence="3 4">cv. Zhongwan 6</strain>
    </source>
</reference>
<dbReference type="CDD" id="cd09272">
    <property type="entry name" value="RNase_HI_RT_Ty1"/>
    <property type="match status" value="1"/>
</dbReference>
<evidence type="ECO:0000313" key="4">
    <source>
        <dbReference type="Proteomes" id="UP001058974"/>
    </source>
</evidence>
<evidence type="ECO:0000313" key="3">
    <source>
        <dbReference type="EMBL" id="KAI5429524.1"/>
    </source>
</evidence>
<keyword evidence="2" id="KW-0812">Transmembrane</keyword>
<name>A0A9D4XYR9_PEA</name>
<feature type="compositionally biased region" description="Pro residues" evidence="1">
    <location>
        <begin position="8"/>
        <end position="17"/>
    </location>
</feature>
<keyword evidence="4" id="KW-1185">Reference proteome</keyword>
<protein>
    <recommendedName>
        <fullName evidence="5">Retrovirus-related Pol polyprotein from transposon RE1</fullName>
    </recommendedName>
</protein>
<evidence type="ECO:0000256" key="1">
    <source>
        <dbReference type="SAM" id="MobiDB-lite"/>
    </source>
</evidence>
<feature type="transmembrane region" description="Helical" evidence="2">
    <location>
        <begin position="331"/>
        <end position="353"/>
    </location>
</feature>
<accession>A0A9D4XYR9</accession>
<sequence length="358" mass="41123">MANSENNSPPPPSPPPVSSTDGEASHVTFQLKISEKLTEKNFPIWRQQVDPIINAHNLQDYIYFPPIPSQFVQNTNSTTLTENPQYRAWIRQDQWLLSWLQSILFGSFMSRVLGCTKFFDLWEQIHAHFQKLTHAKARQLRSKLRAAVLGLPHEFGPIVLVIESKFEDIQLEEVKTLLIAHEMCSEKLNKISVVDNASINLTQVKPVSDVVPSMHDGNSPKFLQSLTQQLNHSFSLKELGDLDYFLGIEVKTNWAADLDDCRFVFGSTLYFGSNLISWRSCKQIVVARSSAEVEYRSLALTTAEVLWVQTLLQELHIHIASFTIVATRAHLLWHITLFFMLVLSIWKYTYFLFEKRLC</sequence>
<dbReference type="EMBL" id="JAMSHJ010000003">
    <property type="protein sequence ID" value="KAI5429524.1"/>
    <property type="molecule type" value="Genomic_DNA"/>
</dbReference>
<organism evidence="3 4">
    <name type="scientific">Pisum sativum</name>
    <name type="common">Garden pea</name>
    <name type="synonym">Lathyrus oleraceus</name>
    <dbReference type="NCBI Taxonomy" id="3888"/>
    <lineage>
        <taxon>Eukaryota</taxon>
        <taxon>Viridiplantae</taxon>
        <taxon>Streptophyta</taxon>
        <taxon>Embryophyta</taxon>
        <taxon>Tracheophyta</taxon>
        <taxon>Spermatophyta</taxon>
        <taxon>Magnoliopsida</taxon>
        <taxon>eudicotyledons</taxon>
        <taxon>Gunneridae</taxon>
        <taxon>Pentapetalae</taxon>
        <taxon>rosids</taxon>
        <taxon>fabids</taxon>
        <taxon>Fabales</taxon>
        <taxon>Fabaceae</taxon>
        <taxon>Papilionoideae</taxon>
        <taxon>50 kb inversion clade</taxon>
        <taxon>NPAAA clade</taxon>
        <taxon>Hologalegina</taxon>
        <taxon>IRL clade</taxon>
        <taxon>Fabeae</taxon>
        <taxon>Lathyrus</taxon>
    </lineage>
</organism>
<proteinExistence type="predicted"/>
<dbReference type="Gramene" id="Psat03G0420300-T1">
    <property type="protein sequence ID" value="KAI5429524.1"/>
    <property type="gene ID" value="KIW84_034203"/>
</dbReference>
<evidence type="ECO:0000256" key="2">
    <source>
        <dbReference type="SAM" id="Phobius"/>
    </source>
</evidence>
<dbReference type="PANTHER" id="PTHR47481">
    <property type="match status" value="1"/>
</dbReference>
<comment type="caution">
    <text evidence="3">The sequence shown here is derived from an EMBL/GenBank/DDBJ whole genome shotgun (WGS) entry which is preliminary data.</text>
</comment>
<evidence type="ECO:0008006" key="5">
    <source>
        <dbReference type="Google" id="ProtNLM"/>
    </source>
</evidence>
<keyword evidence="2" id="KW-1133">Transmembrane helix</keyword>
<dbReference type="PANTHER" id="PTHR47481:SF30">
    <property type="entry name" value="CCHC-TYPE DOMAIN-CONTAINING PROTEIN"/>
    <property type="match status" value="1"/>
</dbReference>
<keyword evidence="2" id="KW-0472">Membrane</keyword>
<feature type="region of interest" description="Disordered" evidence="1">
    <location>
        <begin position="1"/>
        <end position="22"/>
    </location>
</feature>
<dbReference type="AlphaFoldDB" id="A0A9D4XYR9"/>
<gene>
    <name evidence="3" type="ORF">KIW84_034203</name>
</gene>
<dbReference type="Proteomes" id="UP001058974">
    <property type="component" value="Chromosome 3"/>
</dbReference>